<dbReference type="InterPro" id="IPR023799">
    <property type="entry name" value="RbfA_dom_sf"/>
</dbReference>
<dbReference type="SUPFAM" id="SSF89919">
    <property type="entry name" value="Ribosome-binding factor A, RbfA"/>
    <property type="match status" value="1"/>
</dbReference>
<dbReference type="Gene3D" id="3.30.300.20">
    <property type="match status" value="1"/>
</dbReference>
<dbReference type="GO" id="GO:0006364">
    <property type="term" value="P:rRNA processing"/>
    <property type="evidence" value="ECO:0007669"/>
    <property type="project" value="InterPro"/>
</dbReference>
<dbReference type="InterPro" id="IPR000238">
    <property type="entry name" value="RbfA"/>
</dbReference>
<keyword evidence="1" id="KW-0690">Ribosome biogenesis</keyword>
<feature type="compositionally biased region" description="Basic residues" evidence="2">
    <location>
        <begin position="1"/>
        <end position="14"/>
    </location>
</feature>
<evidence type="ECO:0000313" key="3">
    <source>
        <dbReference type="EMBL" id="KFA87734.1"/>
    </source>
</evidence>
<dbReference type="RefSeq" id="WP_084610884.1">
    <property type="nucleotide sequence ID" value="NZ_JPMI01000348.1"/>
</dbReference>
<evidence type="ECO:0000256" key="1">
    <source>
        <dbReference type="ARBA" id="ARBA00022517"/>
    </source>
</evidence>
<dbReference type="InterPro" id="IPR015946">
    <property type="entry name" value="KH_dom-like_a/b"/>
</dbReference>
<feature type="region of interest" description="Disordered" evidence="2">
    <location>
        <begin position="1"/>
        <end position="28"/>
    </location>
</feature>
<dbReference type="Proteomes" id="UP000028547">
    <property type="component" value="Unassembled WGS sequence"/>
</dbReference>
<organism evidence="3 4">
    <name type="scientific">Archangium violaceum Cb vi76</name>
    <dbReference type="NCBI Taxonomy" id="1406225"/>
    <lineage>
        <taxon>Bacteria</taxon>
        <taxon>Pseudomonadati</taxon>
        <taxon>Myxococcota</taxon>
        <taxon>Myxococcia</taxon>
        <taxon>Myxococcales</taxon>
        <taxon>Cystobacterineae</taxon>
        <taxon>Archangiaceae</taxon>
        <taxon>Archangium</taxon>
    </lineage>
</organism>
<comment type="caution">
    <text evidence="3">The sequence shown here is derived from an EMBL/GenBank/DDBJ whole genome shotgun (WGS) entry which is preliminary data.</text>
</comment>
<dbReference type="Pfam" id="PF02033">
    <property type="entry name" value="RBFA"/>
    <property type="match status" value="1"/>
</dbReference>
<gene>
    <name evidence="3" type="ORF">Q664_45850</name>
</gene>
<evidence type="ECO:0000256" key="2">
    <source>
        <dbReference type="SAM" id="MobiDB-lite"/>
    </source>
</evidence>
<evidence type="ECO:0000313" key="4">
    <source>
        <dbReference type="Proteomes" id="UP000028547"/>
    </source>
</evidence>
<proteinExistence type="predicted"/>
<protein>
    <submittedName>
        <fullName evidence="3">Ribosome-binding factor A</fullName>
    </submittedName>
</protein>
<accession>A0A084SGZ9</accession>
<reference evidence="3 4" key="1">
    <citation type="submission" date="2014-07" db="EMBL/GenBank/DDBJ databases">
        <title>Draft Genome Sequence of Gephyronic Acid Producer, Cystobacter violaceus Strain Cb vi76.</title>
        <authorList>
            <person name="Stevens D.C."/>
            <person name="Young J."/>
            <person name="Carmichael R."/>
            <person name="Tan J."/>
            <person name="Taylor R.E."/>
        </authorList>
    </citation>
    <scope>NUCLEOTIDE SEQUENCE [LARGE SCALE GENOMIC DNA]</scope>
    <source>
        <strain evidence="3 4">Cb vi76</strain>
    </source>
</reference>
<name>A0A084SGZ9_9BACT</name>
<dbReference type="AlphaFoldDB" id="A0A084SGZ9"/>
<sequence length="138" mass="15044">MSSKPRRPRASHRRAGADSFSSEESSVPARHLRLQSSIFEEVSLLFRGELSDPLLEGVTVTTLELSPDGRHARIGFTLPPERQESGPAPVEEALERATGFIRSQLALGLNLKRVPNLRFVCVGVAPRLLATDGEGDES</sequence>
<dbReference type="EMBL" id="JPMI01000348">
    <property type="protein sequence ID" value="KFA87734.1"/>
    <property type="molecule type" value="Genomic_DNA"/>
</dbReference>